<reference evidence="1 2" key="1">
    <citation type="submission" date="2011-09" db="EMBL/GenBank/DDBJ databases">
        <title>The draft genome of Methylobacterium extorquens DSM 13060.</title>
        <authorList>
            <consortium name="US DOE Joint Genome Institute (JGI-PGF)"/>
            <person name="Lucas S."/>
            <person name="Han J."/>
            <person name="Lapidus A."/>
            <person name="Cheng J.-F."/>
            <person name="Goodwin L."/>
            <person name="Pitluck S."/>
            <person name="Peters L."/>
            <person name="Land M.L."/>
            <person name="Hauser L."/>
            <person name="Koskimaki J."/>
            <person name="Halonen O."/>
            <person name="Pirttila A."/>
            <person name="Frank C."/>
            <person name="Woyke T.J."/>
        </authorList>
    </citation>
    <scope>NUCLEOTIDE SEQUENCE [LARGE SCALE GENOMIC DNA]</scope>
    <source>
        <strain evidence="1 2">DSM 13060</strain>
    </source>
</reference>
<evidence type="ECO:0000313" key="1">
    <source>
        <dbReference type="EMBL" id="EHP93431.1"/>
    </source>
</evidence>
<dbReference type="AlphaFoldDB" id="H1KG90"/>
<proteinExistence type="predicted"/>
<evidence type="ECO:0000313" key="2">
    <source>
        <dbReference type="Proteomes" id="UP000004382"/>
    </source>
</evidence>
<protein>
    <submittedName>
        <fullName evidence="1">Uncharacterized protein</fullName>
    </submittedName>
</protein>
<dbReference type="EMBL" id="AGJK01000031">
    <property type="protein sequence ID" value="EHP93431.1"/>
    <property type="molecule type" value="Genomic_DNA"/>
</dbReference>
<organism evidence="1 2">
    <name type="scientific">Methylorubrum extorquens DSM 13060</name>
    <dbReference type="NCBI Taxonomy" id="882800"/>
    <lineage>
        <taxon>Bacteria</taxon>
        <taxon>Pseudomonadati</taxon>
        <taxon>Pseudomonadota</taxon>
        <taxon>Alphaproteobacteria</taxon>
        <taxon>Hyphomicrobiales</taxon>
        <taxon>Methylobacteriaceae</taxon>
        <taxon>Methylorubrum</taxon>
    </lineage>
</organism>
<sequence>MPVRPTEAREQFGHALDFIAETAAGAAIHAEIVQRYAEAGNVPGLRYAVRCMCAYIRASRSGMMAIDAAEAAMRANDGGEP</sequence>
<name>H1KG90_METEX</name>
<dbReference type="RefSeq" id="WP_003598720.1">
    <property type="nucleotide sequence ID" value="NZ_AGJK01000031.1"/>
</dbReference>
<dbReference type="Proteomes" id="UP000004382">
    <property type="component" value="Unassembled WGS sequence"/>
</dbReference>
<dbReference type="PATRIC" id="fig|882800.3.peg.1622"/>
<accession>H1KG90</accession>
<comment type="caution">
    <text evidence="1">The sequence shown here is derived from an EMBL/GenBank/DDBJ whole genome shotgun (WGS) entry which is preliminary data.</text>
</comment>
<gene>
    <name evidence="1" type="ORF">MetexDRAFT_1652</name>
</gene>